<dbReference type="EMBL" id="JAUMKJ010000006">
    <property type="protein sequence ID" value="MDO3676594.1"/>
    <property type="molecule type" value="Genomic_DNA"/>
</dbReference>
<dbReference type="InterPro" id="IPR000160">
    <property type="entry name" value="GGDEF_dom"/>
</dbReference>
<dbReference type="InterPro" id="IPR043128">
    <property type="entry name" value="Rev_trsase/Diguanyl_cyclase"/>
</dbReference>
<dbReference type="Gene3D" id="1.10.10.60">
    <property type="entry name" value="Homeodomain-like"/>
    <property type="match status" value="1"/>
</dbReference>
<dbReference type="InterPro" id="IPR041522">
    <property type="entry name" value="CdaR_GGDEF"/>
</dbReference>
<dbReference type="Pfam" id="PF17853">
    <property type="entry name" value="GGDEF_2"/>
    <property type="match status" value="1"/>
</dbReference>
<evidence type="ECO:0000256" key="4">
    <source>
        <dbReference type="SAM" id="Phobius"/>
    </source>
</evidence>
<dbReference type="Pfam" id="PF12833">
    <property type="entry name" value="HTH_18"/>
    <property type="match status" value="1"/>
</dbReference>
<keyword evidence="8" id="KW-1185">Reference proteome</keyword>
<evidence type="ECO:0000259" key="6">
    <source>
        <dbReference type="PROSITE" id="PS50887"/>
    </source>
</evidence>
<dbReference type="SMART" id="SM00342">
    <property type="entry name" value="HTH_ARAC"/>
    <property type="match status" value="1"/>
</dbReference>
<dbReference type="PROSITE" id="PS01124">
    <property type="entry name" value="HTH_ARAC_FAMILY_2"/>
    <property type="match status" value="1"/>
</dbReference>
<evidence type="ECO:0000256" key="1">
    <source>
        <dbReference type="ARBA" id="ARBA00023015"/>
    </source>
</evidence>
<sequence length="759" mass="86190">MRLQRSKKAQTVIVMLLLSALCIMAMGFTVYLVATRSLSEEVEKAYRSSLQRTQDRVSSYFKQIDQAILQFEKLPAVESLASPWTEEDGIGLISVQETMLRMQTSLEDVDNIALYRVSSGRLFSTNRQVTAFQDDYLNVIGAFEQTGKKVALLNLTVHDTPTTVYVRRLPVFQTTQDLLMIVHLNQQFFDHILGLPDGKQGTYFILDERRDILQARGALNRTILESEIVPLIKEGRTKAADDLFVAYLPPSYQDWIFGFTIPNDVLFAKIGSLRNVIFAIAGLLLALAVLVTLLATGRLWRGWSELVSLVDDSGTARAGTSSGEPVRPSAPAPDEFRHVYDTVQRIKANRDELQERIKELTPEIKATIFRSLLLKGIRSQQDRDKCERYQLPLAEEGEFGCLAVQIDQYRSLETLYSEIDLYYFKYGISSVIQEVIDTKGSGMVAVWGEDRFMAALTLPPAAPEEAKTAVREAAQTIRDFIRHYFPFTVSIGVSRIRKDYAYLNVSSQEAEEALKHKLVAGKNEVIPIEEFGGETDSPEMPFSFRELENDILYAVRSLDRGLAYGYIDRLRELEGIRTIHYQWLQSRMIDLTLFLYRSVGQSLSRPLAEPVAAEWLELSTLEEWGDWLKTRACDMLIGELEEEHRGLMQRAAEQLTGFIDAHNEEDVRLESCCKALGLPVTLGKQALKEVHEATFSDYLLASRIAKAKQWLRHTEMSIDEMASRLQYSNAQNFSRTFKKIVGMPPGQYRKDRKESRGEG</sequence>
<feature type="transmembrane region" description="Helical" evidence="4">
    <location>
        <begin position="12"/>
        <end position="34"/>
    </location>
</feature>
<dbReference type="RefSeq" id="WP_302877621.1">
    <property type="nucleotide sequence ID" value="NZ_JAUMKJ010000006.1"/>
</dbReference>
<comment type="caution">
    <text evidence="7">The sequence shown here is derived from an EMBL/GenBank/DDBJ whole genome shotgun (WGS) entry which is preliminary data.</text>
</comment>
<dbReference type="PANTHER" id="PTHR43280:SF28">
    <property type="entry name" value="HTH-TYPE TRANSCRIPTIONAL ACTIVATOR RHAS"/>
    <property type="match status" value="1"/>
</dbReference>
<keyword evidence="4" id="KW-0472">Membrane</keyword>
<dbReference type="PANTHER" id="PTHR43280">
    <property type="entry name" value="ARAC-FAMILY TRANSCRIPTIONAL REGULATOR"/>
    <property type="match status" value="1"/>
</dbReference>
<dbReference type="SUPFAM" id="SSF46689">
    <property type="entry name" value="Homeodomain-like"/>
    <property type="match status" value="1"/>
</dbReference>
<dbReference type="Proteomes" id="UP001168883">
    <property type="component" value="Unassembled WGS sequence"/>
</dbReference>
<dbReference type="Gene3D" id="3.30.70.270">
    <property type="match status" value="1"/>
</dbReference>
<organism evidence="7 8">
    <name type="scientific">Paenibacillus ehimensis</name>
    <dbReference type="NCBI Taxonomy" id="79264"/>
    <lineage>
        <taxon>Bacteria</taxon>
        <taxon>Bacillati</taxon>
        <taxon>Bacillota</taxon>
        <taxon>Bacilli</taxon>
        <taxon>Bacillales</taxon>
        <taxon>Paenibacillaceae</taxon>
        <taxon>Paenibacillus</taxon>
    </lineage>
</organism>
<evidence type="ECO:0000313" key="7">
    <source>
        <dbReference type="EMBL" id="MDO3676594.1"/>
    </source>
</evidence>
<evidence type="ECO:0000259" key="5">
    <source>
        <dbReference type="PROSITE" id="PS01124"/>
    </source>
</evidence>
<keyword evidence="1" id="KW-0805">Transcription regulation</keyword>
<accession>A0ABT8V813</accession>
<keyword evidence="2" id="KW-0238">DNA-binding</keyword>
<keyword evidence="4" id="KW-1133">Transmembrane helix</keyword>
<keyword evidence="4" id="KW-0812">Transmembrane</keyword>
<dbReference type="InterPro" id="IPR018062">
    <property type="entry name" value="HTH_AraC-typ_CS"/>
</dbReference>
<reference evidence="7" key="1">
    <citation type="submission" date="2023-07" db="EMBL/GenBank/DDBJ databases">
        <authorList>
            <person name="Aktuganov G."/>
            <person name="Boyko T."/>
            <person name="Delegan Y."/>
            <person name="Galimzianova N."/>
            <person name="Gilvanova E."/>
            <person name="Korobov V."/>
            <person name="Kuzmina L."/>
            <person name="Melentiev A."/>
            <person name="Milman P."/>
            <person name="Ryabova A."/>
            <person name="Stupak E."/>
            <person name="Yasakov T."/>
            <person name="Zharikova N."/>
            <person name="Zhurenko E."/>
        </authorList>
    </citation>
    <scope>NUCLEOTIDE SEQUENCE</scope>
    <source>
        <strain evidence="7">IB-739</strain>
    </source>
</reference>
<name>A0ABT8V813_9BACL</name>
<evidence type="ECO:0000256" key="2">
    <source>
        <dbReference type="ARBA" id="ARBA00023125"/>
    </source>
</evidence>
<evidence type="ECO:0000313" key="8">
    <source>
        <dbReference type="Proteomes" id="UP001168883"/>
    </source>
</evidence>
<feature type="domain" description="GGDEF" evidence="6">
    <location>
        <begin position="397"/>
        <end position="530"/>
    </location>
</feature>
<gene>
    <name evidence="7" type="ORF">Q3C12_06235</name>
</gene>
<keyword evidence="3" id="KW-0804">Transcription</keyword>
<protein>
    <submittedName>
        <fullName evidence="7">Helix-turn-helix domain-containing protein</fullName>
    </submittedName>
</protein>
<dbReference type="PROSITE" id="PS50887">
    <property type="entry name" value="GGDEF"/>
    <property type="match status" value="1"/>
</dbReference>
<dbReference type="InterPro" id="IPR018060">
    <property type="entry name" value="HTH_AraC"/>
</dbReference>
<proteinExistence type="predicted"/>
<evidence type="ECO:0000256" key="3">
    <source>
        <dbReference type="ARBA" id="ARBA00023163"/>
    </source>
</evidence>
<dbReference type="InterPro" id="IPR009057">
    <property type="entry name" value="Homeodomain-like_sf"/>
</dbReference>
<feature type="domain" description="HTH araC/xylS-type" evidence="5">
    <location>
        <begin position="653"/>
        <end position="751"/>
    </location>
</feature>
<dbReference type="PROSITE" id="PS00041">
    <property type="entry name" value="HTH_ARAC_FAMILY_1"/>
    <property type="match status" value="1"/>
</dbReference>